<dbReference type="InterPro" id="IPR022571">
    <property type="entry name" value="Mg_chelatase_H_N"/>
</dbReference>
<dbReference type="GO" id="GO:0015979">
    <property type="term" value="P:photosynthesis"/>
    <property type="evidence" value="ECO:0007669"/>
    <property type="project" value="UniProtKB-KW"/>
</dbReference>
<dbReference type="NCBIfam" id="NF009140">
    <property type="entry name" value="PRK12493.1"/>
    <property type="match status" value="1"/>
</dbReference>
<evidence type="ECO:0000259" key="12">
    <source>
        <dbReference type="Pfam" id="PF11965"/>
    </source>
</evidence>
<dbReference type="GO" id="GO:0005524">
    <property type="term" value="F:ATP binding"/>
    <property type="evidence" value="ECO:0007669"/>
    <property type="project" value="UniProtKB-KW"/>
</dbReference>
<dbReference type="PANTHER" id="PTHR44119:SF1">
    <property type="entry name" value="MAGNESIUM-CHELATASE SUBUNIT CHLH, CHLOROPLASTIC"/>
    <property type="match status" value="1"/>
</dbReference>
<dbReference type="GO" id="GO:0016851">
    <property type="term" value="F:magnesium chelatase activity"/>
    <property type="evidence" value="ECO:0007669"/>
    <property type="project" value="UniProtKB-EC"/>
</dbReference>
<dbReference type="STRING" id="29760.F6HKY8"/>
<evidence type="ECO:0000259" key="11">
    <source>
        <dbReference type="Pfam" id="PF02514"/>
    </source>
</evidence>
<keyword evidence="5" id="KW-0547">Nucleotide-binding</keyword>
<evidence type="ECO:0000256" key="3">
    <source>
        <dbReference type="ARBA" id="ARBA00022531"/>
    </source>
</evidence>
<name>F6HKY8_VITVI</name>
<comment type="catalytic activity">
    <reaction evidence="9">
        <text>protoporphyrin IX + Mg(2+) + ATP + H2O = Mg-protoporphyrin IX + ADP + phosphate + 3 H(+)</text>
        <dbReference type="Rhea" id="RHEA:13961"/>
        <dbReference type="ChEBI" id="CHEBI:15377"/>
        <dbReference type="ChEBI" id="CHEBI:15378"/>
        <dbReference type="ChEBI" id="CHEBI:18420"/>
        <dbReference type="ChEBI" id="CHEBI:30616"/>
        <dbReference type="ChEBI" id="CHEBI:43474"/>
        <dbReference type="ChEBI" id="CHEBI:57306"/>
        <dbReference type="ChEBI" id="CHEBI:60492"/>
        <dbReference type="ChEBI" id="CHEBI:456216"/>
        <dbReference type="EC" id="6.6.1.1"/>
    </reaction>
</comment>
<evidence type="ECO:0000313" key="13">
    <source>
        <dbReference type="EMBL" id="CCB55126.1"/>
    </source>
</evidence>
<evidence type="ECO:0000256" key="2">
    <source>
        <dbReference type="ARBA" id="ARBA00012825"/>
    </source>
</evidence>
<evidence type="ECO:0000256" key="5">
    <source>
        <dbReference type="ARBA" id="ARBA00022741"/>
    </source>
</evidence>
<feature type="domain" description="CobN/magnesium chelatase" evidence="11">
    <location>
        <begin position="244"/>
        <end position="1370"/>
    </location>
</feature>
<reference evidence="14" key="1">
    <citation type="journal article" date="2007" name="Nature">
        <title>The grapevine genome sequence suggests ancestral hexaploidization in major angiosperm phyla.</title>
        <authorList>
            <consortium name="The French-Italian Public Consortium for Grapevine Genome Characterization."/>
            <person name="Jaillon O."/>
            <person name="Aury J.-M."/>
            <person name="Noel B."/>
            <person name="Policriti A."/>
            <person name="Clepet C."/>
            <person name="Casagrande A."/>
            <person name="Choisne N."/>
            <person name="Aubourg S."/>
            <person name="Vitulo N."/>
            <person name="Jubin C."/>
            <person name="Vezzi A."/>
            <person name="Legeai F."/>
            <person name="Hugueney P."/>
            <person name="Dasilva C."/>
            <person name="Horner D."/>
            <person name="Mica E."/>
            <person name="Jublot D."/>
            <person name="Poulain J."/>
            <person name="Bruyere C."/>
            <person name="Billault A."/>
            <person name="Segurens B."/>
            <person name="Gouyvenoux M."/>
            <person name="Ugarte E."/>
            <person name="Cattonaro F."/>
            <person name="Anthouard V."/>
            <person name="Vico V."/>
            <person name="Del Fabbro C."/>
            <person name="Alaux M."/>
            <person name="Di Gaspero G."/>
            <person name="Dumas V."/>
            <person name="Felice N."/>
            <person name="Paillard S."/>
            <person name="Juman I."/>
            <person name="Moroldo M."/>
            <person name="Scalabrin S."/>
            <person name="Canaguier A."/>
            <person name="Le Clainche I."/>
            <person name="Malacrida G."/>
            <person name="Durand E."/>
            <person name="Pesole G."/>
            <person name="Laucou V."/>
            <person name="Chatelet P."/>
            <person name="Merdinoglu D."/>
            <person name="Delledonne M."/>
            <person name="Pezzotti M."/>
            <person name="Lecharny A."/>
            <person name="Scarpelli C."/>
            <person name="Artiguenave F."/>
            <person name="Pe M.E."/>
            <person name="Valle G."/>
            <person name="Morgante M."/>
            <person name="Caboche M."/>
            <person name="Adam-Blondon A.-F."/>
            <person name="Weissenbach J."/>
            <person name="Quetier F."/>
            <person name="Wincker P."/>
        </authorList>
    </citation>
    <scope>NUCLEOTIDE SEQUENCE [LARGE SCALE GENOMIC DNA]</scope>
    <source>
        <strain evidence="14">cv. Pinot noir / PN40024</strain>
    </source>
</reference>
<feature type="domain" description="Magnesium chelatase subunit H N-terminal" evidence="12">
    <location>
        <begin position="80"/>
        <end position="240"/>
    </location>
</feature>
<keyword evidence="6" id="KW-0067">ATP-binding</keyword>
<dbReference type="ExpressionAtlas" id="F6HKY8">
    <property type="expression patterns" value="baseline and differential"/>
</dbReference>
<dbReference type="Proteomes" id="UP000009183">
    <property type="component" value="Chromosome 8"/>
</dbReference>
<dbReference type="Pfam" id="PF11965">
    <property type="entry name" value="DUF3479"/>
    <property type="match status" value="1"/>
</dbReference>
<dbReference type="GO" id="GO:0015995">
    <property type="term" value="P:chlorophyll biosynthetic process"/>
    <property type="evidence" value="ECO:0007669"/>
    <property type="project" value="UniProtKB-KW"/>
</dbReference>
<organism evidence="13 14">
    <name type="scientific">Vitis vinifera</name>
    <name type="common">Grape</name>
    <dbReference type="NCBI Taxonomy" id="29760"/>
    <lineage>
        <taxon>Eukaryota</taxon>
        <taxon>Viridiplantae</taxon>
        <taxon>Streptophyta</taxon>
        <taxon>Embryophyta</taxon>
        <taxon>Tracheophyta</taxon>
        <taxon>Spermatophyta</taxon>
        <taxon>Magnoliopsida</taxon>
        <taxon>eudicotyledons</taxon>
        <taxon>Gunneridae</taxon>
        <taxon>Pentapetalae</taxon>
        <taxon>rosids</taxon>
        <taxon>Vitales</taxon>
        <taxon>Vitaceae</taxon>
        <taxon>Viteae</taxon>
        <taxon>Vitis</taxon>
    </lineage>
</organism>
<protein>
    <recommendedName>
        <fullName evidence="2">magnesium chelatase</fullName>
        <ecNumber evidence="2">6.6.1.1</ecNumber>
    </recommendedName>
</protein>
<keyword evidence="4" id="KW-0436">Ligase</keyword>
<sequence>MASLVSSPFTLPTSKVDQLSSFSQKHYFLHSFLPKKTNQANSKSCLRVKCAAIGNGLFTQTTPEVRRIVPDNDHGLPTVKVVYVVLEAQYQSALTAAVQTLNSKARYASFQVVGYLVEELRDEATYKTFCKDLEDANIFIGSLIFVEELALKVKAAVEKERDRLDAVLVFPSMPEVMRLNKLGSFSMSQLGQSKSPFFQLFKKKKSSAGFADSMLKLVRTLPKVLKYLPSDKAQDARLYILSLQFWLGGSPDNLMNFLKMISGSYVPALKRTKIEYSDPVLFLDSGIWHPLAPCMYDDVKEYLNWYGTRRDANEKLKGPNAPVIGLVLQRSHIVTGDESHYVAVIMELEARGAKVIPIFAGGLDFSGPVERFLIDPVTKRPFVNSVVSLTGFALVGGPARQDHPRAVEALMKLDVPYIVALPLVFQTTEEWLNSTLGLHPIQVALQVALPELDGGMEPIVFAGRDPRTGKVKCNVNAGKSHALHKRVEQLCIRAIRWAELKRKSKAEKKLAITVFSFPPDKGNVGTAAYLNVFDSIFSVLKELKRDGYNVEGLPETSESLIEDVLHDKEAKFSSPNLNIAYKMGVREYQTLTPYATALEESWGKPPGNLNSDGENLLVYGKQYGNVFIGVQPTFGYEGDPMRLLFSKSASPHHGFAAYYSFVEKIFKADAVLHFGTHGSLEFMPGKQVGMSDVCYPDSLIGNIPNVYYYAANNPSEATIAKRRSYANTISYLTPPAENAGLYKGLKQLSELISSYQSLKDTGRGPQIVSSIISTAKQCNLDKDVSLPDEGEEISAKERDLVVGKVYSKIMEIESRLLPCGLHVIGEPPSAMEAVATLVNIAALNRPEEGISSLPAILAETVGRNIEDVYRGSDKGILKDVELLRQITDTSRGAVSAFVERTTNKKGQVVDVADKLTSVFGFGLNEPWVQYLSSTKFYQADREKLRTLFAFLGECLKLVVADNELRSLKQALEGKYVEPGPGGDPIRNPKVLPTGKNIHALDPQSIPTAAALQSAMVVVDRLLERQKADNGGKYPETVALVLWGTDNIKTYGESLAQVLWMIGVRPVADTFGRVNRVEPVSLEELGRPRIDVVVNCSGVFRDLFINQMNLLDRAVKMVAELDEPADQNYVRKHALEQAQALGIEVRDAATRVFSNASGSYSSNINLAVENSSWNDEKQLQDMYLSRKSFAFDCDAPGAGMTEKRKVFEMALSTADATFQNLDSSEISLTDVSHYFDSDPTNLVQGLRKDGKKPNAYIADTTTANAQVRTLSETVRLDARTKLLNPKWYEGMMSSGYEGVREIEKRLTNTVGWSATSGQVDNWVYEEANSTFIQDEEMLKRLMNTNPNSFRKLVQTFLEANGRGYWETSEDNIEKLRQLYSEVEDKIEGIDRNNHQCTLNLFLILFNASKLGLRKLDPWLLVDASKLENLRERKLKRKIKIIKTFLYITLNSFNLF</sequence>
<dbReference type="HOGENOM" id="CLU_002017_1_2_1"/>
<dbReference type="EMBL" id="FN595991">
    <property type="protein sequence ID" value="CCB55126.1"/>
    <property type="molecule type" value="Genomic_DNA"/>
</dbReference>
<dbReference type="EC" id="6.6.1.1" evidence="2"/>
<gene>
    <name evidence="13" type="ordered locus">VIT_08s0007g08540</name>
</gene>
<evidence type="ECO:0000256" key="8">
    <source>
        <dbReference type="ARBA" id="ARBA00023444"/>
    </source>
</evidence>
<comment type="pathway">
    <text evidence="8">Porphyrin-containing compound metabolism.</text>
</comment>
<feature type="coiled-coil region" evidence="10">
    <location>
        <begin position="1364"/>
        <end position="1391"/>
    </location>
</feature>
<keyword evidence="10" id="KW-0175">Coiled coil</keyword>
<evidence type="ECO:0000256" key="6">
    <source>
        <dbReference type="ARBA" id="ARBA00022840"/>
    </source>
</evidence>
<dbReference type="InParanoid" id="F6HKY8"/>
<evidence type="ECO:0000256" key="10">
    <source>
        <dbReference type="SAM" id="Coils"/>
    </source>
</evidence>
<dbReference type="InterPro" id="IPR003672">
    <property type="entry name" value="CobN/Mg_chltase"/>
</dbReference>
<dbReference type="Pfam" id="PF02514">
    <property type="entry name" value="CobN-Mg_chel"/>
    <property type="match status" value="1"/>
</dbReference>
<dbReference type="CDD" id="cd10150">
    <property type="entry name" value="CobN_like"/>
    <property type="match status" value="1"/>
</dbReference>
<comment type="similarity">
    <text evidence="1">Belongs to the Mg-chelatase subunit H family.</text>
</comment>
<evidence type="ECO:0000313" key="14">
    <source>
        <dbReference type="Proteomes" id="UP000009183"/>
    </source>
</evidence>
<dbReference type="FunCoup" id="F6HKY8">
    <property type="interactions" value="827"/>
</dbReference>
<keyword evidence="14" id="KW-1185">Reference proteome</keyword>
<evidence type="ECO:0000256" key="9">
    <source>
        <dbReference type="ARBA" id="ARBA00048693"/>
    </source>
</evidence>
<keyword evidence="7" id="KW-0149">Chlorophyll biosynthesis</keyword>
<dbReference type="NCBIfam" id="TIGR02025">
    <property type="entry name" value="BchH"/>
    <property type="match status" value="1"/>
</dbReference>
<dbReference type="PANTHER" id="PTHR44119">
    <property type="entry name" value="MAGNESIUM-CHELATASE SUBUNIT CHLH, CHLOROPLASTIC"/>
    <property type="match status" value="1"/>
</dbReference>
<proteinExistence type="inferred from homology"/>
<keyword evidence="3" id="KW-0602">Photosynthesis</keyword>
<dbReference type="eggNOG" id="ENOG502QT3B">
    <property type="taxonomic scope" value="Eukaryota"/>
</dbReference>
<evidence type="ECO:0000256" key="1">
    <source>
        <dbReference type="ARBA" id="ARBA00010851"/>
    </source>
</evidence>
<evidence type="ECO:0000256" key="4">
    <source>
        <dbReference type="ARBA" id="ARBA00022598"/>
    </source>
</evidence>
<evidence type="ECO:0000256" key="7">
    <source>
        <dbReference type="ARBA" id="ARBA00023171"/>
    </source>
</evidence>
<dbReference type="InterPro" id="IPR011771">
    <property type="entry name" value="BchH"/>
</dbReference>
<dbReference type="PaxDb" id="29760-VIT_08s0007g08540.t01"/>
<dbReference type="GO" id="GO:0009507">
    <property type="term" value="C:chloroplast"/>
    <property type="evidence" value="ECO:0000318"/>
    <property type="project" value="GO_Central"/>
</dbReference>
<accession>F6HKY8</accession>